<evidence type="ECO:0000313" key="3">
    <source>
        <dbReference type="Proteomes" id="UP000307768"/>
    </source>
</evidence>
<evidence type="ECO:0000259" key="1">
    <source>
        <dbReference type="Pfam" id="PF12697"/>
    </source>
</evidence>
<dbReference type="Proteomes" id="UP000307768">
    <property type="component" value="Unassembled WGS sequence"/>
</dbReference>
<accession>A0A5Q6RJE8</accession>
<dbReference type="AlphaFoldDB" id="A0A5Q6RJE8"/>
<keyword evidence="2" id="KW-0378">Hydrolase</keyword>
<dbReference type="RefSeq" id="WP_149771420.1">
    <property type="nucleotide sequence ID" value="NZ_VDFQ02000007.1"/>
</dbReference>
<gene>
    <name evidence="2" type="ORF">FE697_020010</name>
</gene>
<dbReference type="Pfam" id="PF12697">
    <property type="entry name" value="Abhydrolase_6"/>
    <property type="match status" value="1"/>
</dbReference>
<dbReference type="InterPro" id="IPR029058">
    <property type="entry name" value="AB_hydrolase_fold"/>
</dbReference>
<dbReference type="GO" id="GO:0016787">
    <property type="term" value="F:hydrolase activity"/>
    <property type="evidence" value="ECO:0007669"/>
    <property type="project" value="UniProtKB-KW"/>
</dbReference>
<evidence type="ECO:0000313" key="2">
    <source>
        <dbReference type="EMBL" id="KAA1418131.1"/>
    </source>
</evidence>
<reference evidence="2 3" key="1">
    <citation type="submission" date="2019-09" db="EMBL/GenBank/DDBJ databases">
        <title>Mumia zhuanghuii sp. nov. isolated from the intestinal contents of plateau pika (Ochotona curzoniae) in the Qinghai-Tibet plateau of China.</title>
        <authorList>
            <person name="Tian Z."/>
        </authorList>
    </citation>
    <scope>NUCLEOTIDE SEQUENCE [LARGE SCALE GENOMIC DNA]</scope>
    <source>
        <strain evidence="3">350</strain>
    </source>
</reference>
<proteinExistence type="predicted"/>
<sequence length="263" mass="27486">MDAVIEGRFTAGLPYLRVGEGPPLVVASGLTPEHASPTGVARRMALSWAVPFARHFTVYVTNRRPGLAPGATMSDIAADYAHAIEHDLGGRALVHGTSTGGSVALQLAIDSPGLVERLVVAASACRLSPHGRHMQAEVLRLTREGDTRAATAVLMEALAPRPLTYPVRGVGWLLGGLSKSDPTDMMTTIAAEDVFDAEPHLGRIQAPTLVIGGTSDPFYSEDLFRLTAEGISDGHAVVMPGKSHLYVAGAKVPAAVALGFLLG</sequence>
<organism evidence="2 3">
    <name type="scientific">Mumia zhuanghuii</name>
    <dbReference type="NCBI Taxonomy" id="2585211"/>
    <lineage>
        <taxon>Bacteria</taxon>
        <taxon>Bacillati</taxon>
        <taxon>Actinomycetota</taxon>
        <taxon>Actinomycetes</taxon>
        <taxon>Propionibacteriales</taxon>
        <taxon>Nocardioidaceae</taxon>
        <taxon>Mumia</taxon>
    </lineage>
</organism>
<dbReference type="InterPro" id="IPR000073">
    <property type="entry name" value="AB_hydrolase_1"/>
</dbReference>
<dbReference type="OrthoDB" id="7958481at2"/>
<name>A0A5Q6RJE8_9ACTN</name>
<comment type="caution">
    <text evidence="2">The sequence shown here is derived from an EMBL/GenBank/DDBJ whole genome shotgun (WGS) entry which is preliminary data.</text>
</comment>
<feature type="domain" description="AB hydrolase-1" evidence="1">
    <location>
        <begin position="45"/>
        <end position="246"/>
    </location>
</feature>
<dbReference type="EMBL" id="VDFQ02000007">
    <property type="protein sequence ID" value="KAA1418131.1"/>
    <property type="molecule type" value="Genomic_DNA"/>
</dbReference>
<dbReference type="PRINTS" id="PR00111">
    <property type="entry name" value="ABHYDROLASE"/>
</dbReference>
<protein>
    <submittedName>
        <fullName evidence="2">Alpha/beta fold hydrolase</fullName>
    </submittedName>
</protein>
<dbReference type="SUPFAM" id="SSF53474">
    <property type="entry name" value="alpha/beta-Hydrolases"/>
    <property type="match status" value="1"/>
</dbReference>
<dbReference type="Gene3D" id="3.40.50.1820">
    <property type="entry name" value="alpha/beta hydrolase"/>
    <property type="match status" value="1"/>
</dbReference>